<evidence type="ECO:0000259" key="12">
    <source>
        <dbReference type="Pfam" id="PF12019"/>
    </source>
</evidence>
<keyword evidence="7 11" id="KW-1133">Transmembrane helix</keyword>
<proteinExistence type="inferred from homology"/>
<dbReference type="InterPro" id="IPR045584">
    <property type="entry name" value="Pilin-like"/>
</dbReference>
<keyword evidence="4" id="KW-0488">Methylation</keyword>
<gene>
    <name evidence="13" type="ORF">D1Y85_02065</name>
</gene>
<protein>
    <recommendedName>
        <fullName evidence="2">Type II secretion system protein H</fullName>
    </recommendedName>
    <alternativeName>
        <fullName evidence="10">General secretion pathway protein H</fullName>
    </alternativeName>
</protein>
<keyword evidence="5" id="KW-0997">Cell inner membrane</keyword>
<feature type="transmembrane region" description="Helical" evidence="11">
    <location>
        <begin position="6"/>
        <end position="32"/>
    </location>
</feature>
<comment type="caution">
    <text evidence="13">The sequence shown here is derived from an EMBL/GenBank/DDBJ whole genome shotgun (WGS) entry which is preliminary data.</text>
</comment>
<reference evidence="13 14" key="1">
    <citation type="submission" date="2018-11" db="EMBL/GenBank/DDBJ databases">
        <title>Paraburkholderia sp. DHOA04, isolated from soil.</title>
        <authorList>
            <person name="Gao Z.-H."/>
            <person name="Qiu L.-H."/>
            <person name="Fu J.-C."/>
        </authorList>
    </citation>
    <scope>NUCLEOTIDE SEQUENCE [LARGE SCALE GENOMIC DNA]</scope>
    <source>
        <strain evidence="13 14">DHOA04</strain>
    </source>
</reference>
<dbReference type="InterPro" id="IPR012902">
    <property type="entry name" value="N_methyl_site"/>
</dbReference>
<evidence type="ECO:0000256" key="2">
    <source>
        <dbReference type="ARBA" id="ARBA00021549"/>
    </source>
</evidence>
<dbReference type="Pfam" id="PF12019">
    <property type="entry name" value="GspH"/>
    <property type="match status" value="1"/>
</dbReference>
<dbReference type="GO" id="GO:0005886">
    <property type="term" value="C:plasma membrane"/>
    <property type="evidence" value="ECO:0007669"/>
    <property type="project" value="UniProtKB-SubCell"/>
</dbReference>
<dbReference type="SUPFAM" id="SSF54523">
    <property type="entry name" value="Pili subunits"/>
    <property type="match status" value="1"/>
</dbReference>
<organism evidence="13 14">
    <name type="scientific">Paraburkholderia dinghuensis</name>
    <dbReference type="NCBI Taxonomy" id="2305225"/>
    <lineage>
        <taxon>Bacteria</taxon>
        <taxon>Pseudomonadati</taxon>
        <taxon>Pseudomonadota</taxon>
        <taxon>Betaproteobacteria</taxon>
        <taxon>Burkholderiales</taxon>
        <taxon>Burkholderiaceae</taxon>
        <taxon>Paraburkholderia</taxon>
    </lineage>
</organism>
<dbReference type="Gene3D" id="3.55.40.10">
    <property type="entry name" value="minor pseudopilin epsh domain"/>
    <property type="match status" value="1"/>
</dbReference>
<evidence type="ECO:0000256" key="3">
    <source>
        <dbReference type="ARBA" id="ARBA00022475"/>
    </source>
</evidence>
<dbReference type="RefSeq" id="WP_124149344.1">
    <property type="nucleotide sequence ID" value="NZ_RQIS01000001.1"/>
</dbReference>
<evidence type="ECO:0000313" key="14">
    <source>
        <dbReference type="Proteomes" id="UP000272778"/>
    </source>
</evidence>
<evidence type="ECO:0000256" key="10">
    <source>
        <dbReference type="ARBA" id="ARBA00030775"/>
    </source>
</evidence>
<keyword evidence="3" id="KW-1003">Cell membrane</keyword>
<evidence type="ECO:0000256" key="8">
    <source>
        <dbReference type="ARBA" id="ARBA00023136"/>
    </source>
</evidence>
<keyword evidence="8 11" id="KW-0472">Membrane</keyword>
<evidence type="ECO:0000256" key="5">
    <source>
        <dbReference type="ARBA" id="ARBA00022519"/>
    </source>
</evidence>
<dbReference type="EMBL" id="RQIS01000001">
    <property type="protein sequence ID" value="RQH09947.1"/>
    <property type="molecule type" value="Genomic_DNA"/>
</dbReference>
<dbReference type="InterPro" id="IPR022346">
    <property type="entry name" value="T2SS_GspH"/>
</dbReference>
<comment type="similarity">
    <text evidence="9">Belongs to the GSP H family.</text>
</comment>
<sequence>MKCEGFSLIEIMVVVVLLAICATVSTPVFVTWRVRDEVNARADALLVTLAYARNEAIRRKTRVTVCRVDTAGNCLASGKACPSGAADWSCGWAVTAEVAGALRHLRVKPALNEVGVASSLSAITFTPPAGQAIGVLRDFEVAPRMVSAATSGAAWRRCIRVAAGGRARISDGACKASS</sequence>
<evidence type="ECO:0000256" key="11">
    <source>
        <dbReference type="SAM" id="Phobius"/>
    </source>
</evidence>
<evidence type="ECO:0000256" key="1">
    <source>
        <dbReference type="ARBA" id="ARBA00004377"/>
    </source>
</evidence>
<evidence type="ECO:0000256" key="6">
    <source>
        <dbReference type="ARBA" id="ARBA00022692"/>
    </source>
</evidence>
<dbReference type="Proteomes" id="UP000272778">
    <property type="component" value="Unassembled WGS sequence"/>
</dbReference>
<evidence type="ECO:0000313" key="13">
    <source>
        <dbReference type="EMBL" id="RQH09947.1"/>
    </source>
</evidence>
<keyword evidence="6 11" id="KW-0812">Transmembrane</keyword>
<feature type="domain" description="General secretion pathway GspH" evidence="12">
    <location>
        <begin position="42"/>
        <end position="165"/>
    </location>
</feature>
<dbReference type="AlphaFoldDB" id="A0A3N6NLQ7"/>
<evidence type="ECO:0000256" key="7">
    <source>
        <dbReference type="ARBA" id="ARBA00022989"/>
    </source>
</evidence>
<comment type="subcellular location">
    <subcellularLocation>
        <location evidence="1">Cell inner membrane</location>
        <topology evidence="1">Single-pass membrane protein</topology>
    </subcellularLocation>
</comment>
<accession>A0A3N6NLQ7</accession>
<keyword evidence="14" id="KW-1185">Reference proteome</keyword>
<dbReference type="OrthoDB" id="8970652at2"/>
<evidence type="ECO:0000256" key="9">
    <source>
        <dbReference type="ARBA" id="ARBA00025772"/>
    </source>
</evidence>
<evidence type="ECO:0000256" key="4">
    <source>
        <dbReference type="ARBA" id="ARBA00022481"/>
    </source>
</evidence>
<dbReference type="GO" id="GO:0015628">
    <property type="term" value="P:protein secretion by the type II secretion system"/>
    <property type="evidence" value="ECO:0007669"/>
    <property type="project" value="InterPro"/>
</dbReference>
<dbReference type="NCBIfam" id="TIGR02532">
    <property type="entry name" value="IV_pilin_GFxxxE"/>
    <property type="match status" value="1"/>
</dbReference>
<name>A0A3N6NLQ7_9BURK</name>
<dbReference type="GO" id="GO:0015627">
    <property type="term" value="C:type II protein secretion system complex"/>
    <property type="evidence" value="ECO:0007669"/>
    <property type="project" value="InterPro"/>
</dbReference>
<dbReference type="Pfam" id="PF07963">
    <property type="entry name" value="N_methyl"/>
    <property type="match status" value="1"/>
</dbReference>